<dbReference type="Pfam" id="PF00561">
    <property type="entry name" value="Abhydrolase_1"/>
    <property type="match status" value="1"/>
</dbReference>
<dbReference type="EMBL" id="JADIKK010000008">
    <property type="protein sequence ID" value="MFK2876692.1"/>
    <property type="molecule type" value="Genomic_DNA"/>
</dbReference>
<comment type="caution">
    <text evidence="3">The sequence shown here is derived from an EMBL/GenBank/DDBJ whole genome shotgun (WGS) entry which is preliminary data.</text>
</comment>
<dbReference type="RefSeq" id="WP_404612562.1">
    <property type="nucleotide sequence ID" value="NZ_JADIKK010000008.1"/>
</dbReference>
<gene>
    <name evidence="3" type="ORF">ISP25_06385</name>
</gene>
<sequence length="304" mass="32745">MSIQTLQVDVAHARLHVEQAGAGEAVAMLHGFLVDSGQWDHEFAALSRDRRVVRYDARGFGRSTVEPGAYAHHEDLAAVLDACGVRRAALLACSGGAATALDFALAHPERVSAMVFVGAGYWGQFASTTPAARAFLQALGSYDAAGMIDSSLRAFTDGPRRRPEDVDAVVRRRTREMTAHNFQRASNYWRRAALDQREPQPSALERLHEIAAPTLLISGTEDQPEAVALSERMAAGIPVAQFLLLQGAGHHANMEAPDAVLAETRRWLAKYAAGNASAQAIPDTFRSELNRASRTGTGFQGASE</sequence>
<reference evidence="3 4" key="1">
    <citation type="submission" date="2020-10" db="EMBL/GenBank/DDBJ databases">
        <title>Phylogeny of dyella-like bacteria.</title>
        <authorList>
            <person name="Fu J."/>
        </authorList>
    </citation>
    <scope>NUCLEOTIDE SEQUENCE [LARGE SCALE GENOMIC DNA]</scope>
    <source>
        <strain evidence="3 4">KACC 19113</strain>
    </source>
</reference>
<dbReference type="InterPro" id="IPR050266">
    <property type="entry name" value="AB_hydrolase_sf"/>
</dbReference>
<dbReference type="Gene3D" id="3.40.50.1820">
    <property type="entry name" value="alpha/beta hydrolase"/>
    <property type="match status" value="1"/>
</dbReference>
<dbReference type="Proteomes" id="UP001620339">
    <property type="component" value="Unassembled WGS sequence"/>
</dbReference>
<dbReference type="PANTHER" id="PTHR43798">
    <property type="entry name" value="MONOACYLGLYCEROL LIPASE"/>
    <property type="match status" value="1"/>
</dbReference>
<dbReference type="InterPro" id="IPR029058">
    <property type="entry name" value="AB_hydrolase_fold"/>
</dbReference>
<dbReference type="GO" id="GO:0016787">
    <property type="term" value="F:hydrolase activity"/>
    <property type="evidence" value="ECO:0007669"/>
    <property type="project" value="UniProtKB-KW"/>
</dbReference>
<proteinExistence type="predicted"/>
<organism evidence="3 4">
    <name type="scientific">Rhodanobacter hydrolyticus</name>
    <dbReference type="NCBI Taxonomy" id="2250595"/>
    <lineage>
        <taxon>Bacteria</taxon>
        <taxon>Pseudomonadati</taxon>
        <taxon>Pseudomonadota</taxon>
        <taxon>Gammaproteobacteria</taxon>
        <taxon>Lysobacterales</taxon>
        <taxon>Rhodanobacteraceae</taxon>
        <taxon>Rhodanobacter</taxon>
    </lineage>
</organism>
<dbReference type="PANTHER" id="PTHR43798:SF31">
    <property type="entry name" value="AB HYDROLASE SUPERFAMILY PROTEIN YCLE"/>
    <property type="match status" value="1"/>
</dbReference>
<accession>A0ABW8J3M6</accession>
<name>A0ABW8J3M6_9GAMM</name>
<dbReference type="SUPFAM" id="SSF53474">
    <property type="entry name" value="alpha/beta-Hydrolases"/>
    <property type="match status" value="1"/>
</dbReference>
<evidence type="ECO:0000259" key="2">
    <source>
        <dbReference type="Pfam" id="PF00561"/>
    </source>
</evidence>
<feature type="domain" description="AB hydrolase-1" evidence="2">
    <location>
        <begin position="26"/>
        <end position="257"/>
    </location>
</feature>
<dbReference type="PRINTS" id="PR00412">
    <property type="entry name" value="EPOXHYDRLASE"/>
</dbReference>
<dbReference type="InterPro" id="IPR000073">
    <property type="entry name" value="AB_hydrolase_1"/>
</dbReference>
<keyword evidence="1 3" id="KW-0378">Hydrolase</keyword>
<keyword evidence="4" id="KW-1185">Reference proteome</keyword>
<evidence type="ECO:0000256" key="1">
    <source>
        <dbReference type="ARBA" id="ARBA00022801"/>
    </source>
</evidence>
<dbReference type="PRINTS" id="PR00111">
    <property type="entry name" value="ABHYDROLASE"/>
</dbReference>
<dbReference type="InterPro" id="IPR000639">
    <property type="entry name" value="Epox_hydrolase-like"/>
</dbReference>
<evidence type="ECO:0000313" key="4">
    <source>
        <dbReference type="Proteomes" id="UP001620339"/>
    </source>
</evidence>
<evidence type="ECO:0000313" key="3">
    <source>
        <dbReference type="EMBL" id="MFK2876692.1"/>
    </source>
</evidence>
<protein>
    <submittedName>
        <fullName evidence="3">Alpha/beta hydrolase</fullName>
    </submittedName>
</protein>